<evidence type="ECO:0008006" key="4">
    <source>
        <dbReference type="Google" id="ProtNLM"/>
    </source>
</evidence>
<dbReference type="PANTHER" id="PTHR24559">
    <property type="entry name" value="TRANSPOSON TY3-I GAG-POL POLYPROTEIN"/>
    <property type="match status" value="1"/>
</dbReference>
<name>A0AAD8PP94_LOLMU</name>
<dbReference type="SUPFAM" id="SSF56672">
    <property type="entry name" value="DNA/RNA polymerases"/>
    <property type="match status" value="1"/>
</dbReference>
<dbReference type="AlphaFoldDB" id="A0AAD8PP94"/>
<keyword evidence="3" id="KW-1185">Reference proteome</keyword>
<sequence>MSRFTGQPESRSRLVFNVYVCALQETKRGIIHTFLTRYRWHALAICIGARPGGFAGRRSETGPAAALVVPGSTVLTSHCPPVGFDVNTFWHARWDTSSTSTTSPPTSEMAESTPVEYEDRNGEVKVLREADLIGSSHDARSHGVSTNVVELGYHPGEGNDEGGCSHSKDEEEADPSDRTTLHAPPALPVFGVDLTGDGKLGFGFTSADELEEVDIGPGDKPRPTFISRKLDPQLRSQMIALLKEYPDCFAWDYTEMPGLDRSIIEHRLPLKKGFRPFQQRARQMKAEILEEVKKEIEKMLAAGFIRPCRYAEWISSIVPVEKKDGRWRVAIDFRDLNRATPKDEYPMPVAETLINAAAGHKVLSFMDGNAGTRSSWPQKTYTRLHSEYQGQ</sequence>
<protein>
    <recommendedName>
        <fullName evidence="4">Retrotransposon protein, putative, unclassified</fullName>
    </recommendedName>
</protein>
<gene>
    <name evidence="2" type="ORF">QYE76_016971</name>
</gene>
<organism evidence="2 3">
    <name type="scientific">Lolium multiflorum</name>
    <name type="common">Italian ryegrass</name>
    <name type="synonym">Lolium perenne subsp. multiflorum</name>
    <dbReference type="NCBI Taxonomy" id="4521"/>
    <lineage>
        <taxon>Eukaryota</taxon>
        <taxon>Viridiplantae</taxon>
        <taxon>Streptophyta</taxon>
        <taxon>Embryophyta</taxon>
        <taxon>Tracheophyta</taxon>
        <taxon>Spermatophyta</taxon>
        <taxon>Magnoliopsida</taxon>
        <taxon>Liliopsida</taxon>
        <taxon>Poales</taxon>
        <taxon>Poaceae</taxon>
        <taxon>BOP clade</taxon>
        <taxon>Pooideae</taxon>
        <taxon>Poodae</taxon>
        <taxon>Poeae</taxon>
        <taxon>Poeae Chloroplast Group 2 (Poeae type)</taxon>
        <taxon>Loliodinae</taxon>
        <taxon>Loliinae</taxon>
        <taxon>Lolium</taxon>
    </lineage>
</organism>
<comment type="caution">
    <text evidence="2">The sequence shown here is derived from an EMBL/GenBank/DDBJ whole genome shotgun (WGS) entry which is preliminary data.</text>
</comment>
<evidence type="ECO:0000313" key="3">
    <source>
        <dbReference type="Proteomes" id="UP001231189"/>
    </source>
</evidence>
<evidence type="ECO:0000256" key="1">
    <source>
        <dbReference type="SAM" id="MobiDB-lite"/>
    </source>
</evidence>
<dbReference type="InterPro" id="IPR053134">
    <property type="entry name" value="RNA-dir_DNA_polymerase"/>
</dbReference>
<dbReference type="InterPro" id="IPR043502">
    <property type="entry name" value="DNA/RNA_pol_sf"/>
</dbReference>
<dbReference type="EMBL" id="JAUUTY010000876">
    <property type="protein sequence ID" value="KAK1573290.1"/>
    <property type="molecule type" value="Genomic_DNA"/>
</dbReference>
<feature type="region of interest" description="Disordered" evidence="1">
    <location>
        <begin position="152"/>
        <end position="185"/>
    </location>
</feature>
<dbReference type="Proteomes" id="UP001231189">
    <property type="component" value="Unassembled WGS sequence"/>
</dbReference>
<feature type="compositionally biased region" description="Low complexity" evidence="1">
    <location>
        <begin position="96"/>
        <end position="107"/>
    </location>
</feature>
<dbReference type="PANTHER" id="PTHR24559:SF457">
    <property type="entry name" value="RNA-DIRECTED DNA POLYMERASE HOMOLOG"/>
    <property type="match status" value="1"/>
</dbReference>
<reference evidence="2" key="1">
    <citation type="submission" date="2023-07" db="EMBL/GenBank/DDBJ databases">
        <title>A chromosome-level genome assembly of Lolium multiflorum.</title>
        <authorList>
            <person name="Chen Y."/>
            <person name="Copetti D."/>
            <person name="Kolliker R."/>
            <person name="Studer B."/>
        </authorList>
    </citation>
    <scope>NUCLEOTIDE SEQUENCE</scope>
    <source>
        <strain evidence="2">02402/16</strain>
        <tissue evidence="2">Leaf</tissue>
    </source>
</reference>
<accession>A0AAD8PP94</accession>
<proteinExistence type="predicted"/>
<feature type="region of interest" description="Disordered" evidence="1">
    <location>
        <begin position="96"/>
        <end position="120"/>
    </location>
</feature>
<evidence type="ECO:0000313" key="2">
    <source>
        <dbReference type="EMBL" id="KAK1573290.1"/>
    </source>
</evidence>
<dbReference type="Gene3D" id="3.10.10.10">
    <property type="entry name" value="HIV Type 1 Reverse Transcriptase, subunit A, domain 1"/>
    <property type="match status" value="1"/>
</dbReference>